<dbReference type="PROSITE" id="PS50893">
    <property type="entry name" value="ABC_TRANSPORTER_2"/>
    <property type="match status" value="1"/>
</dbReference>
<keyword evidence="4" id="KW-0067">ATP-binding</keyword>
<gene>
    <name evidence="7" type="ORF">Aau02nite_48260</name>
</gene>
<evidence type="ECO:0000256" key="3">
    <source>
        <dbReference type="ARBA" id="ARBA00022741"/>
    </source>
</evidence>
<dbReference type="InterPro" id="IPR027417">
    <property type="entry name" value="P-loop_NTPase"/>
</dbReference>
<dbReference type="PANTHER" id="PTHR43869">
    <property type="entry name" value="GLYCINE BETAINE/PROLINE BETAINE TRANSPORT SYSTEM ATP-BINDING PROTEIN PROV"/>
    <property type="match status" value="1"/>
</dbReference>
<dbReference type="InterPro" id="IPR003439">
    <property type="entry name" value="ABC_transporter-like_ATP-bd"/>
</dbReference>
<name>A0A919SH82_9ACTN</name>
<evidence type="ECO:0000256" key="1">
    <source>
        <dbReference type="ARBA" id="ARBA00005417"/>
    </source>
</evidence>
<organism evidence="7 8">
    <name type="scientific">Actinoplanes auranticolor</name>
    <dbReference type="NCBI Taxonomy" id="47988"/>
    <lineage>
        <taxon>Bacteria</taxon>
        <taxon>Bacillati</taxon>
        <taxon>Actinomycetota</taxon>
        <taxon>Actinomycetes</taxon>
        <taxon>Micromonosporales</taxon>
        <taxon>Micromonosporaceae</taxon>
        <taxon>Actinoplanes</taxon>
    </lineage>
</organism>
<sequence>MIEVDGLTKVYGMRDVASAALLAGLPHEGDSRRAAVTAQGGFLGADDVSFTVERGEVFVVMGLSGSGKSTVLRMLNRLIEPTAGSVRVDGHEVREMDDNALRTLRNRTIGMVFQHFALFNHRTVRENAAYGLRVRGLPKEEQMALADQALAQVGLADRGNARPAQLSGGQRQRVGLARALATEPDVLLMDEPFSALDPLIRREMQQLLLALQAERRRTIVFVTHDLVEALRLGTRIMIMRDGRVVQSGTGAEILAHPADDYVAAFVADLRTNGADGGS</sequence>
<comment type="similarity">
    <text evidence="1">Belongs to the ABC transporter superfamily.</text>
</comment>
<dbReference type="PROSITE" id="PS00211">
    <property type="entry name" value="ABC_TRANSPORTER_1"/>
    <property type="match status" value="1"/>
</dbReference>
<dbReference type="InterPro" id="IPR051921">
    <property type="entry name" value="ABC_osmolyte_uptake_ATP-bind"/>
</dbReference>
<dbReference type="InterPro" id="IPR003593">
    <property type="entry name" value="AAA+_ATPase"/>
</dbReference>
<evidence type="ECO:0000256" key="5">
    <source>
        <dbReference type="ARBA" id="ARBA00023122"/>
    </source>
</evidence>
<protein>
    <recommendedName>
        <fullName evidence="6">ABC transporter domain-containing protein</fullName>
    </recommendedName>
</protein>
<keyword evidence="8" id="KW-1185">Reference proteome</keyword>
<proteinExistence type="inferred from homology"/>
<dbReference type="Proteomes" id="UP000681340">
    <property type="component" value="Unassembled WGS sequence"/>
</dbReference>
<dbReference type="InterPro" id="IPR017871">
    <property type="entry name" value="ABC_transporter-like_CS"/>
</dbReference>
<evidence type="ECO:0000259" key="6">
    <source>
        <dbReference type="PROSITE" id="PS50893"/>
    </source>
</evidence>
<dbReference type="SMART" id="SM00382">
    <property type="entry name" value="AAA"/>
    <property type="match status" value="1"/>
</dbReference>
<keyword evidence="2" id="KW-0813">Transport</keyword>
<dbReference type="Gene3D" id="3.40.50.300">
    <property type="entry name" value="P-loop containing nucleotide triphosphate hydrolases"/>
    <property type="match status" value="1"/>
</dbReference>
<feature type="domain" description="ABC transporter" evidence="6">
    <location>
        <begin position="26"/>
        <end position="266"/>
    </location>
</feature>
<dbReference type="AlphaFoldDB" id="A0A919SH82"/>
<accession>A0A919SH82</accession>
<evidence type="ECO:0000313" key="8">
    <source>
        <dbReference type="Proteomes" id="UP000681340"/>
    </source>
</evidence>
<evidence type="ECO:0000256" key="2">
    <source>
        <dbReference type="ARBA" id="ARBA00022448"/>
    </source>
</evidence>
<keyword evidence="5" id="KW-0129">CBS domain</keyword>
<dbReference type="GO" id="GO:0005524">
    <property type="term" value="F:ATP binding"/>
    <property type="evidence" value="ECO:0007669"/>
    <property type="project" value="UniProtKB-KW"/>
</dbReference>
<evidence type="ECO:0000313" key="7">
    <source>
        <dbReference type="EMBL" id="GIM71896.1"/>
    </source>
</evidence>
<reference evidence="7" key="1">
    <citation type="submission" date="2021-03" db="EMBL/GenBank/DDBJ databases">
        <title>Whole genome shotgun sequence of Actinoplanes auranticolor NBRC 12245.</title>
        <authorList>
            <person name="Komaki H."/>
            <person name="Tamura T."/>
        </authorList>
    </citation>
    <scope>NUCLEOTIDE SEQUENCE</scope>
    <source>
        <strain evidence="7">NBRC 12245</strain>
    </source>
</reference>
<dbReference type="SUPFAM" id="SSF52540">
    <property type="entry name" value="P-loop containing nucleoside triphosphate hydrolases"/>
    <property type="match status" value="1"/>
</dbReference>
<comment type="caution">
    <text evidence="7">The sequence shown here is derived from an EMBL/GenBank/DDBJ whole genome shotgun (WGS) entry which is preliminary data.</text>
</comment>
<dbReference type="PANTHER" id="PTHR43869:SF1">
    <property type="entry name" value="GLYCINE BETAINE_PROLINE BETAINE TRANSPORT SYSTEM ATP-BINDING PROTEIN PROV"/>
    <property type="match status" value="1"/>
</dbReference>
<dbReference type="FunFam" id="3.40.50.300:FF:000201">
    <property type="entry name" value="Glycine betaine/L-proline ABC transporter ATP-binding protein"/>
    <property type="match status" value="1"/>
</dbReference>
<evidence type="ECO:0000256" key="4">
    <source>
        <dbReference type="ARBA" id="ARBA00022840"/>
    </source>
</evidence>
<dbReference type="Pfam" id="PF00005">
    <property type="entry name" value="ABC_tran"/>
    <property type="match status" value="1"/>
</dbReference>
<dbReference type="EMBL" id="BOQL01000038">
    <property type="protein sequence ID" value="GIM71896.1"/>
    <property type="molecule type" value="Genomic_DNA"/>
</dbReference>
<keyword evidence="3" id="KW-0547">Nucleotide-binding</keyword>
<dbReference type="GO" id="GO:0016887">
    <property type="term" value="F:ATP hydrolysis activity"/>
    <property type="evidence" value="ECO:0007669"/>
    <property type="project" value="InterPro"/>
</dbReference>
<dbReference type="GO" id="GO:0006970">
    <property type="term" value="P:response to osmotic stress"/>
    <property type="evidence" value="ECO:0007669"/>
    <property type="project" value="UniProtKB-ARBA"/>
</dbReference>